<dbReference type="PANTHER" id="PTHR43630:SF1">
    <property type="entry name" value="POLY-BETA-1,6-N-ACETYL-D-GLUCOSAMINE SYNTHASE"/>
    <property type="match status" value="1"/>
</dbReference>
<proteinExistence type="inferred from homology"/>
<dbReference type="RefSeq" id="WP_005862647.1">
    <property type="nucleotide sequence ID" value="NZ_AAYA01000016.1"/>
</dbReference>
<dbReference type="InterPro" id="IPR001173">
    <property type="entry name" value="Glyco_trans_2-like"/>
</dbReference>
<name>A3K8W9_SAGS3</name>
<keyword evidence="3 6" id="KW-0808">Transferase</keyword>
<dbReference type="Proteomes" id="UP000005713">
    <property type="component" value="Unassembled WGS sequence"/>
</dbReference>
<evidence type="ECO:0000313" key="7">
    <source>
        <dbReference type="Proteomes" id="UP000005713"/>
    </source>
</evidence>
<gene>
    <name evidence="6" type="ORF">SSE37_17980</name>
</gene>
<sequence length="323" mass="35949">MTPVDTPVDVVLIGRNEGDRLKAALASVAGQARQIVYVDSGSTDGSVAAAQDAGAKVVNLDMTRPFSAARARNAGFDALDAPEYVQFIDGDCALVPGYLDAARSFLDENPGTGMVTGWRSEIHRDASVYNQLCDWEWRRPAGEIAACGGDMMVRAGLWRDVGGMKPEVIASEDEEICVRFRKAGWTLYRIPHEMTRHDAAMTRFGQWWSRAVRTGHGFAQVGYLHPEYFFVERRRVLIYGLALPLLFLAGLLTTLWLSAAVLAVYALNYVRTAQGLIRDGLPAAQAWRHSLFLTLSKIPNLIGMARFHTRRVRRSDMRIIEYK</sequence>
<keyword evidence="4" id="KW-0472">Membrane</keyword>
<dbReference type="InterPro" id="IPR029044">
    <property type="entry name" value="Nucleotide-diphossugar_trans"/>
</dbReference>
<feature type="transmembrane region" description="Helical" evidence="4">
    <location>
        <begin position="236"/>
        <end position="266"/>
    </location>
</feature>
<dbReference type="Gene3D" id="3.90.550.10">
    <property type="entry name" value="Spore Coat Polysaccharide Biosynthesis Protein SpsA, Chain A"/>
    <property type="match status" value="1"/>
</dbReference>
<organism evidence="6 7">
    <name type="scientific">Sagittula stellata (strain ATCC 700073 / DSM 11524 / E-37)</name>
    <dbReference type="NCBI Taxonomy" id="388399"/>
    <lineage>
        <taxon>Bacteria</taxon>
        <taxon>Pseudomonadati</taxon>
        <taxon>Pseudomonadota</taxon>
        <taxon>Alphaproteobacteria</taxon>
        <taxon>Rhodobacterales</taxon>
        <taxon>Roseobacteraceae</taxon>
        <taxon>Sagittula</taxon>
    </lineage>
</organism>
<evidence type="ECO:0000256" key="1">
    <source>
        <dbReference type="ARBA" id="ARBA00006739"/>
    </source>
</evidence>
<dbReference type="GO" id="GO:0016757">
    <property type="term" value="F:glycosyltransferase activity"/>
    <property type="evidence" value="ECO:0007669"/>
    <property type="project" value="UniProtKB-KW"/>
</dbReference>
<dbReference type="AlphaFoldDB" id="A3K8W9"/>
<reference evidence="6 7" key="1">
    <citation type="submission" date="2006-06" db="EMBL/GenBank/DDBJ databases">
        <authorList>
            <person name="Moran M.A."/>
            <person name="Ferriera S."/>
            <person name="Johnson J."/>
            <person name="Kravitz S."/>
            <person name="Beeson K."/>
            <person name="Sutton G."/>
            <person name="Rogers Y.-H."/>
            <person name="Friedman R."/>
            <person name="Frazier M."/>
            <person name="Venter J.C."/>
        </authorList>
    </citation>
    <scope>NUCLEOTIDE SEQUENCE [LARGE SCALE GENOMIC DNA]</scope>
    <source>
        <strain evidence="6 7">E-37</strain>
    </source>
</reference>
<evidence type="ECO:0000256" key="4">
    <source>
        <dbReference type="SAM" id="Phobius"/>
    </source>
</evidence>
<dbReference type="EMBL" id="AAYA01000016">
    <property type="protein sequence ID" value="EBA06352.1"/>
    <property type="molecule type" value="Genomic_DNA"/>
</dbReference>
<dbReference type="eggNOG" id="COG1215">
    <property type="taxonomic scope" value="Bacteria"/>
</dbReference>
<dbReference type="OrthoDB" id="8416156at2"/>
<keyword evidence="4" id="KW-1133">Transmembrane helix</keyword>
<dbReference type="SUPFAM" id="SSF53448">
    <property type="entry name" value="Nucleotide-diphospho-sugar transferases"/>
    <property type="match status" value="1"/>
</dbReference>
<evidence type="ECO:0000256" key="3">
    <source>
        <dbReference type="ARBA" id="ARBA00022679"/>
    </source>
</evidence>
<protein>
    <submittedName>
        <fullName evidence="6">Glycosyl transferase, group 2 family protein</fullName>
    </submittedName>
</protein>
<evidence type="ECO:0000313" key="6">
    <source>
        <dbReference type="EMBL" id="EBA06352.1"/>
    </source>
</evidence>
<comment type="caution">
    <text evidence="6">The sequence shown here is derived from an EMBL/GenBank/DDBJ whole genome shotgun (WGS) entry which is preliminary data.</text>
</comment>
<feature type="domain" description="Glycosyltransferase 2-like" evidence="5">
    <location>
        <begin position="10"/>
        <end position="119"/>
    </location>
</feature>
<keyword evidence="4" id="KW-0812">Transmembrane</keyword>
<comment type="similarity">
    <text evidence="1">Belongs to the glycosyltransferase 2 family.</text>
</comment>
<evidence type="ECO:0000256" key="2">
    <source>
        <dbReference type="ARBA" id="ARBA00022676"/>
    </source>
</evidence>
<keyword evidence="7" id="KW-1185">Reference proteome</keyword>
<accession>A3K8W9</accession>
<dbReference type="Pfam" id="PF00535">
    <property type="entry name" value="Glycos_transf_2"/>
    <property type="match status" value="1"/>
</dbReference>
<dbReference type="PANTHER" id="PTHR43630">
    <property type="entry name" value="POLY-BETA-1,6-N-ACETYL-D-GLUCOSAMINE SYNTHASE"/>
    <property type="match status" value="1"/>
</dbReference>
<evidence type="ECO:0000259" key="5">
    <source>
        <dbReference type="Pfam" id="PF00535"/>
    </source>
</evidence>
<keyword evidence="2" id="KW-0328">Glycosyltransferase</keyword>